<evidence type="ECO:0000313" key="1">
    <source>
        <dbReference type="EMBL" id="KAK4316714.1"/>
    </source>
</evidence>
<reference evidence="1" key="1">
    <citation type="submission" date="2023-11" db="EMBL/GenBank/DDBJ databases">
        <title>Genome assemblies of two species of porcelain crab, Petrolisthes cinctipes and Petrolisthes manimaculis (Anomura: Porcellanidae).</title>
        <authorList>
            <person name="Angst P."/>
        </authorList>
    </citation>
    <scope>NUCLEOTIDE SEQUENCE</scope>
    <source>
        <strain evidence="1">PB745_02</strain>
        <tissue evidence="1">Gill</tissue>
    </source>
</reference>
<proteinExistence type="predicted"/>
<dbReference type="EMBL" id="JAWZYT010000994">
    <property type="protein sequence ID" value="KAK4316714.1"/>
    <property type="molecule type" value="Genomic_DNA"/>
</dbReference>
<dbReference type="AlphaFoldDB" id="A0AAE1UFD1"/>
<accession>A0AAE1UFD1</accession>
<name>A0AAE1UFD1_9EUCA</name>
<evidence type="ECO:0000313" key="2">
    <source>
        <dbReference type="Proteomes" id="UP001292094"/>
    </source>
</evidence>
<sequence>MCSGLGFCRTFAMSRSSSLYHPGKFFRLAEADEVDVDGLKPVIKVLCLVITTTLQVTARVCVSTSLPPLKHSSHLAAPPLSPTRKVLVRACRRVEVFIVGQRRRGQYGQRLALTRKDVGKRLLGEGETLRLSRDGYHTQPLPRPAGR</sequence>
<keyword evidence="2" id="KW-1185">Reference proteome</keyword>
<organism evidence="1 2">
    <name type="scientific">Petrolisthes manimaculis</name>
    <dbReference type="NCBI Taxonomy" id="1843537"/>
    <lineage>
        <taxon>Eukaryota</taxon>
        <taxon>Metazoa</taxon>
        <taxon>Ecdysozoa</taxon>
        <taxon>Arthropoda</taxon>
        <taxon>Crustacea</taxon>
        <taxon>Multicrustacea</taxon>
        <taxon>Malacostraca</taxon>
        <taxon>Eumalacostraca</taxon>
        <taxon>Eucarida</taxon>
        <taxon>Decapoda</taxon>
        <taxon>Pleocyemata</taxon>
        <taxon>Anomura</taxon>
        <taxon>Galatheoidea</taxon>
        <taxon>Porcellanidae</taxon>
        <taxon>Petrolisthes</taxon>
    </lineage>
</organism>
<comment type="caution">
    <text evidence="1">The sequence shown here is derived from an EMBL/GenBank/DDBJ whole genome shotgun (WGS) entry which is preliminary data.</text>
</comment>
<gene>
    <name evidence="1" type="ORF">Pmani_012160</name>
</gene>
<protein>
    <submittedName>
        <fullName evidence="1">Uncharacterized protein</fullName>
    </submittedName>
</protein>
<dbReference type="Proteomes" id="UP001292094">
    <property type="component" value="Unassembled WGS sequence"/>
</dbReference>